<feature type="region of interest" description="Disordered" evidence="1">
    <location>
        <begin position="114"/>
        <end position="187"/>
    </location>
</feature>
<gene>
    <name evidence="2" type="ORF">Pfra01_002599000</name>
</gene>
<sequence>MGTLSKTAHSAAVVPDTPSSARKGLEKRKLGTAAKIREHKRKRAAARKKNQGSDAKSIVEAATTANGGCESSGAGLEKAAGATVKKQKKAAGAKARKAVGGLLSEALQAAMAEVDAESTGTAPAVSSVAPCDSRSGAGVPASASREHVAASKADCSRGIVPRDRSDMGSNSRATDQTSSDIDGTCKP</sequence>
<dbReference type="OrthoDB" id="146602at2759"/>
<evidence type="ECO:0000313" key="2">
    <source>
        <dbReference type="EMBL" id="GMF59927.1"/>
    </source>
</evidence>
<accession>A0A9W7D5V0</accession>
<protein>
    <submittedName>
        <fullName evidence="2">Unnamed protein product</fullName>
    </submittedName>
</protein>
<name>A0A9W7D5V0_9STRA</name>
<evidence type="ECO:0000313" key="3">
    <source>
        <dbReference type="Proteomes" id="UP001165121"/>
    </source>
</evidence>
<feature type="region of interest" description="Disordered" evidence="1">
    <location>
        <begin position="1"/>
        <end position="57"/>
    </location>
</feature>
<reference evidence="2" key="1">
    <citation type="submission" date="2023-04" db="EMBL/GenBank/DDBJ databases">
        <title>Phytophthora fragariaefolia NBRC 109709.</title>
        <authorList>
            <person name="Ichikawa N."/>
            <person name="Sato H."/>
            <person name="Tonouchi N."/>
        </authorList>
    </citation>
    <scope>NUCLEOTIDE SEQUENCE</scope>
    <source>
        <strain evidence="2">NBRC 109709</strain>
    </source>
</reference>
<dbReference type="AlphaFoldDB" id="A0A9W7D5V0"/>
<feature type="compositionally biased region" description="Basic residues" evidence="1">
    <location>
        <begin position="37"/>
        <end position="50"/>
    </location>
</feature>
<dbReference type="Proteomes" id="UP001165121">
    <property type="component" value="Unassembled WGS sequence"/>
</dbReference>
<dbReference type="EMBL" id="BSXT01005160">
    <property type="protein sequence ID" value="GMF59927.1"/>
    <property type="molecule type" value="Genomic_DNA"/>
</dbReference>
<organism evidence="2 3">
    <name type="scientific">Phytophthora fragariaefolia</name>
    <dbReference type="NCBI Taxonomy" id="1490495"/>
    <lineage>
        <taxon>Eukaryota</taxon>
        <taxon>Sar</taxon>
        <taxon>Stramenopiles</taxon>
        <taxon>Oomycota</taxon>
        <taxon>Peronosporomycetes</taxon>
        <taxon>Peronosporales</taxon>
        <taxon>Peronosporaceae</taxon>
        <taxon>Phytophthora</taxon>
    </lineage>
</organism>
<evidence type="ECO:0000256" key="1">
    <source>
        <dbReference type="SAM" id="MobiDB-lite"/>
    </source>
</evidence>
<keyword evidence="3" id="KW-1185">Reference proteome</keyword>
<comment type="caution">
    <text evidence="2">The sequence shown here is derived from an EMBL/GenBank/DDBJ whole genome shotgun (WGS) entry which is preliminary data.</text>
</comment>
<feature type="compositionally biased region" description="Polar residues" evidence="1">
    <location>
        <begin position="167"/>
        <end position="181"/>
    </location>
</feature>
<proteinExistence type="predicted"/>